<evidence type="ECO:0000313" key="8">
    <source>
        <dbReference type="EMBL" id="RST77734.1"/>
    </source>
</evidence>
<dbReference type="Gene3D" id="6.20.370.130">
    <property type="match status" value="1"/>
</dbReference>
<keyword evidence="5" id="KW-0804">Transcription</keyword>
<dbReference type="PROSITE" id="PS51857">
    <property type="entry name" value="CSD_2"/>
    <property type="match status" value="1"/>
</dbReference>
<dbReference type="PANTHER" id="PTHR11544">
    <property type="entry name" value="COLD SHOCK DOMAIN CONTAINING PROTEINS"/>
    <property type="match status" value="1"/>
</dbReference>
<dbReference type="EMBL" id="QYTV02000001">
    <property type="protein sequence ID" value="RST77734.1"/>
    <property type="molecule type" value="Genomic_DNA"/>
</dbReference>
<evidence type="ECO:0000259" key="7">
    <source>
        <dbReference type="PROSITE" id="PS51857"/>
    </source>
</evidence>
<dbReference type="GO" id="GO:0003676">
    <property type="term" value="F:nucleic acid binding"/>
    <property type="evidence" value="ECO:0007669"/>
    <property type="project" value="InterPro"/>
</dbReference>
<dbReference type="SMART" id="SM00357">
    <property type="entry name" value="CSP"/>
    <property type="match status" value="1"/>
</dbReference>
<dbReference type="AlphaFoldDB" id="A0A429Y8X4"/>
<sequence>MEKSFWFSSKVFEQGKVKWFNADKGFGFIEQEAGDDVFVHFSAIQGEGFKSLDEGQSVTFDVEQGQRGPQATNVQKVY</sequence>
<dbReference type="InterPro" id="IPR019844">
    <property type="entry name" value="CSD_CS"/>
</dbReference>
<evidence type="ECO:0000313" key="9">
    <source>
        <dbReference type="Proteomes" id="UP000287156"/>
    </source>
</evidence>
<dbReference type="GO" id="GO:0051252">
    <property type="term" value="P:regulation of RNA metabolic process"/>
    <property type="evidence" value="ECO:0007669"/>
    <property type="project" value="UniProtKB-ARBA"/>
</dbReference>
<keyword evidence="2" id="KW-0963">Cytoplasm</keyword>
<dbReference type="Pfam" id="PF00313">
    <property type="entry name" value="CSD"/>
    <property type="match status" value="1"/>
</dbReference>
<proteinExistence type="predicted"/>
<dbReference type="InterPro" id="IPR002059">
    <property type="entry name" value="CSP_DNA-bd"/>
</dbReference>
<dbReference type="PRINTS" id="PR00050">
    <property type="entry name" value="COLDSHOCK"/>
</dbReference>
<comment type="subcellular location">
    <subcellularLocation>
        <location evidence="1 6">Cytoplasm</location>
    </subcellularLocation>
</comment>
<keyword evidence="4" id="KW-0010">Activator</keyword>
<gene>
    <name evidence="8" type="ORF">D4T97_002175</name>
</gene>
<dbReference type="SUPFAM" id="SSF50249">
    <property type="entry name" value="Nucleic acid-binding proteins"/>
    <property type="match status" value="1"/>
</dbReference>
<evidence type="ECO:0000256" key="6">
    <source>
        <dbReference type="RuleBase" id="RU000408"/>
    </source>
</evidence>
<reference evidence="8" key="1">
    <citation type="submission" date="2018-12" db="EMBL/GenBank/DDBJ databases">
        <authorList>
            <person name="Sun L."/>
            <person name="Chen Z."/>
        </authorList>
    </citation>
    <scope>NUCLEOTIDE SEQUENCE [LARGE SCALE GENOMIC DNA]</scope>
    <source>
        <strain evidence="8">3-2-2</strain>
    </source>
</reference>
<dbReference type="PROSITE" id="PS00352">
    <property type="entry name" value="CSD_1"/>
    <property type="match status" value="1"/>
</dbReference>
<evidence type="ECO:0000256" key="4">
    <source>
        <dbReference type="ARBA" id="ARBA00023159"/>
    </source>
</evidence>
<dbReference type="InterPro" id="IPR012340">
    <property type="entry name" value="NA-bd_OB-fold"/>
</dbReference>
<dbReference type="FunFam" id="2.40.50.140:FF:000006">
    <property type="entry name" value="Cold shock protein CspC"/>
    <property type="match status" value="1"/>
</dbReference>
<dbReference type="Gene3D" id="2.40.50.140">
    <property type="entry name" value="Nucleic acid-binding proteins"/>
    <property type="match status" value="1"/>
</dbReference>
<dbReference type="InterPro" id="IPR011129">
    <property type="entry name" value="CSD"/>
</dbReference>
<evidence type="ECO:0000256" key="2">
    <source>
        <dbReference type="ARBA" id="ARBA00022490"/>
    </source>
</evidence>
<dbReference type="OrthoDB" id="9805039at2"/>
<dbReference type="PIRSF" id="PIRSF002599">
    <property type="entry name" value="Cold_shock_A"/>
    <property type="match status" value="1"/>
</dbReference>
<keyword evidence="9" id="KW-1185">Reference proteome</keyword>
<dbReference type="Proteomes" id="UP000287156">
    <property type="component" value="Unassembled WGS sequence"/>
</dbReference>
<dbReference type="RefSeq" id="WP_126048026.1">
    <property type="nucleotide sequence ID" value="NZ_QYTV02000001.1"/>
</dbReference>
<dbReference type="CDD" id="cd04458">
    <property type="entry name" value="CSP_CDS"/>
    <property type="match status" value="1"/>
</dbReference>
<keyword evidence="3" id="KW-0805">Transcription regulation</keyword>
<dbReference type="GO" id="GO:0010468">
    <property type="term" value="P:regulation of gene expression"/>
    <property type="evidence" value="ECO:0007669"/>
    <property type="project" value="UniProtKB-ARBA"/>
</dbReference>
<evidence type="ECO:0000256" key="5">
    <source>
        <dbReference type="ARBA" id="ARBA00023163"/>
    </source>
</evidence>
<dbReference type="InterPro" id="IPR050181">
    <property type="entry name" value="Cold_shock_domain"/>
</dbReference>
<protein>
    <submittedName>
        <fullName evidence="8">Cold-shock protein</fullName>
    </submittedName>
</protein>
<evidence type="ECO:0000256" key="1">
    <source>
        <dbReference type="ARBA" id="ARBA00004496"/>
    </source>
</evidence>
<feature type="domain" description="CSD" evidence="7">
    <location>
        <begin position="12"/>
        <end position="76"/>
    </location>
</feature>
<dbReference type="InterPro" id="IPR012156">
    <property type="entry name" value="Cold_shock_CspA"/>
</dbReference>
<evidence type="ECO:0000256" key="3">
    <source>
        <dbReference type="ARBA" id="ARBA00023015"/>
    </source>
</evidence>
<dbReference type="GO" id="GO:0005737">
    <property type="term" value="C:cytoplasm"/>
    <property type="evidence" value="ECO:0007669"/>
    <property type="project" value="UniProtKB-SubCell"/>
</dbReference>
<accession>A0A429Y8X4</accession>
<organism evidence="8 9">
    <name type="scientific">Siminovitchia acidinfaciens</name>
    <dbReference type="NCBI Taxonomy" id="2321395"/>
    <lineage>
        <taxon>Bacteria</taxon>
        <taxon>Bacillati</taxon>
        <taxon>Bacillota</taxon>
        <taxon>Bacilli</taxon>
        <taxon>Bacillales</taxon>
        <taxon>Bacillaceae</taxon>
        <taxon>Siminovitchia</taxon>
    </lineage>
</organism>
<comment type="caution">
    <text evidence="8">The sequence shown here is derived from an EMBL/GenBank/DDBJ whole genome shotgun (WGS) entry which is preliminary data.</text>
</comment>
<name>A0A429Y8X4_9BACI</name>